<sequence>MPEQPGLEVAYRNVQPSLEVWKGPDLDSPDKEAVPHYDKEAVRYHQTQYGSAPEVLDTTPKKKSTSRKRLLWIIGTLVVLMVILAAVLGGVLGSKASKSTSPAVTEAGPKPAGGPGTGGAGTGGAGNSTNSNSTSTDIPRPKTLRQGSSLSVTGWRNMDGHVEKYLTFQTPQDELRLMKSPGVNGSWEAPMSFNAYPKPDTKITATILMFQDYFRPQIEIFYTGKQSRFLGTNYNDQNPGDIKFVEDSVNSLKFFTGLNSSLASYWPWIIQQDSDGTLVHVRDRLGGDFGPNPVWDRNRLNATAQAGSSLAIVPLSTNFSAMAVEGGYAAFYQQIEGGTLAVEVPSLATARELFENYSLSWDLDIPTITLPRRAQLAAFSVARDDAESWVNTYVLYIDEEDNINVLYTDMSTGVPVWTIVQPEQLKGVDTDSSLACLTLASSPAGPSGGPILLEVGSEDNMRCYFVRGGLVQEAKLSEFGGWSVVGVVPIP</sequence>
<dbReference type="EMBL" id="MU858045">
    <property type="protein sequence ID" value="KAK4220137.1"/>
    <property type="molecule type" value="Genomic_DNA"/>
</dbReference>
<keyword evidence="2" id="KW-1133">Transmembrane helix</keyword>
<keyword evidence="4" id="KW-1185">Reference proteome</keyword>
<feature type="region of interest" description="Disordered" evidence="1">
    <location>
        <begin position="95"/>
        <end position="152"/>
    </location>
</feature>
<keyword evidence="2" id="KW-0812">Transmembrane</keyword>
<accession>A0AAN6YPR4</accession>
<gene>
    <name evidence="3" type="ORF">QBC37DRAFT_381845</name>
</gene>
<feature type="transmembrane region" description="Helical" evidence="2">
    <location>
        <begin position="70"/>
        <end position="92"/>
    </location>
</feature>
<feature type="compositionally biased region" description="Low complexity" evidence="1">
    <location>
        <begin position="127"/>
        <end position="136"/>
    </location>
</feature>
<keyword evidence="2" id="KW-0472">Membrane</keyword>
<organism evidence="3 4">
    <name type="scientific">Rhypophila decipiens</name>
    <dbReference type="NCBI Taxonomy" id="261697"/>
    <lineage>
        <taxon>Eukaryota</taxon>
        <taxon>Fungi</taxon>
        <taxon>Dikarya</taxon>
        <taxon>Ascomycota</taxon>
        <taxon>Pezizomycotina</taxon>
        <taxon>Sordariomycetes</taxon>
        <taxon>Sordariomycetidae</taxon>
        <taxon>Sordariales</taxon>
        <taxon>Naviculisporaceae</taxon>
        <taxon>Rhypophila</taxon>
    </lineage>
</organism>
<name>A0AAN6YPR4_9PEZI</name>
<evidence type="ECO:0000313" key="4">
    <source>
        <dbReference type="Proteomes" id="UP001301769"/>
    </source>
</evidence>
<dbReference type="Gene3D" id="2.120.10.70">
    <property type="entry name" value="Fucose-specific lectin"/>
    <property type="match status" value="1"/>
</dbReference>
<evidence type="ECO:0000256" key="1">
    <source>
        <dbReference type="SAM" id="MobiDB-lite"/>
    </source>
</evidence>
<evidence type="ECO:0000313" key="3">
    <source>
        <dbReference type="EMBL" id="KAK4220137.1"/>
    </source>
</evidence>
<feature type="compositionally biased region" description="Gly residues" evidence="1">
    <location>
        <begin position="111"/>
        <end position="126"/>
    </location>
</feature>
<dbReference type="AlphaFoldDB" id="A0AAN6YPR4"/>
<evidence type="ECO:0000256" key="2">
    <source>
        <dbReference type="SAM" id="Phobius"/>
    </source>
</evidence>
<dbReference type="Proteomes" id="UP001301769">
    <property type="component" value="Unassembled WGS sequence"/>
</dbReference>
<evidence type="ECO:0008006" key="5">
    <source>
        <dbReference type="Google" id="ProtNLM"/>
    </source>
</evidence>
<comment type="caution">
    <text evidence="3">The sequence shown here is derived from an EMBL/GenBank/DDBJ whole genome shotgun (WGS) entry which is preliminary data.</text>
</comment>
<reference evidence="3" key="1">
    <citation type="journal article" date="2023" name="Mol. Phylogenet. Evol.">
        <title>Genome-scale phylogeny and comparative genomics of the fungal order Sordariales.</title>
        <authorList>
            <person name="Hensen N."/>
            <person name="Bonometti L."/>
            <person name="Westerberg I."/>
            <person name="Brannstrom I.O."/>
            <person name="Guillou S."/>
            <person name="Cros-Aarteil S."/>
            <person name="Calhoun S."/>
            <person name="Haridas S."/>
            <person name="Kuo A."/>
            <person name="Mondo S."/>
            <person name="Pangilinan J."/>
            <person name="Riley R."/>
            <person name="LaButti K."/>
            <person name="Andreopoulos B."/>
            <person name="Lipzen A."/>
            <person name="Chen C."/>
            <person name="Yan M."/>
            <person name="Daum C."/>
            <person name="Ng V."/>
            <person name="Clum A."/>
            <person name="Steindorff A."/>
            <person name="Ohm R.A."/>
            <person name="Martin F."/>
            <person name="Silar P."/>
            <person name="Natvig D.O."/>
            <person name="Lalanne C."/>
            <person name="Gautier V."/>
            <person name="Ament-Velasquez S.L."/>
            <person name="Kruys A."/>
            <person name="Hutchinson M.I."/>
            <person name="Powell A.J."/>
            <person name="Barry K."/>
            <person name="Miller A.N."/>
            <person name="Grigoriev I.V."/>
            <person name="Debuchy R."/>
            <person name="Gladieux P."/>
            <person name="Hiltunen Thoren M."/>
            <person name="Johannesson H."/>
        </authorList>
    </citation>
    <scope>NUCLEOTIDE SEQUENCE</scope>
    <source>
        <strain evidence="3">PSN293</strain>
    </source>
</reference>
<protein>
    <recommendedName>
        <fullName evidence="5">Fucose-specific lectin</fullName>
    </recommendedName>
</protein>
<proteinExistence type="predicted"/>
<reference evidence="3" key="2">
    <citation type="submission" date="2023-05" db="EMBL/GenBank/DDBJ databases">
        <authorList>
            <consortium name="Lawrence Berkeley National Laboratory"/>
            <person name="Steindorff A."/>
            <person name="Hensen N."/>
            <person name="Bonometti L."/>
            <person name="Westerberg I."/>
            <person name="Brannstrom I.O."/>
            <person name="Guillou S."/>
            <person name="Cros-Aarteil S."/>
            <person name="Calhoun S."/>
            <person name="Haridas S."/>
            <person name="Kuo A."/>
            <person name="Mondo S."/>
            <person name="Pangilinan J."/>
            <person name="Riley R."/>
            <person name="Labutti K."/>
            <person name="Andreopoulos B."/>
            <person name="Lipzen A."/>
            <person name="Chen C."/>
            <person name="Yanf M."/>
            <person name="Daum C."/>
            <person name="Ng V."/>
            <person name="Clum A."/>
            <person name="Ohm R."/>
            <person name="Martin F."/>
            <person name="Silar P."/>
            <person name="Natvig D."/>
            <person name="Lalanne C."/>
            <person name="Gautier V."/>
            <person name="Ament-Velasquez S.L."/>
            <person name="Kruys A."/>
            <person name="Hutchinson M.I."/>
            <person name="Powell A.J."/>
            <person name="Barry K."/>
            <person name="Miller A.N."/>
            <person name="Grigoriev I.V."/>
            <person name="Debuchy R."/>
            <person name="Gladieux P."/>
            <person name="Thoren M.H."/>
            <person name="Johannesson H."/>
        </authorList>
    </citation>
    <scope>NUCLEOTIDE SEQUENCE</scope>
    <source>
        <strain evidence="3">PSN293</strain>
    </source>
</reference>